<evidence type="ECO:0000256" key="3">
    <source>
        <dbReference type="ARBA" id="ARBA00022723"/>
    </source>
</evidence>
<dbReference type="EC" id="6.5.1.8" evidence="1"/>
<dbReference type="GO" id="GO:0006396">
    <property type="term" value="P:RNA processing"/>
    <property type="evidence" value="ECO:0007669"/>
    <property type="project" value="InterPro"/>
</dbReference>
<dbReference type="Pfam" id="PF01139">
    <property type="entry name" value="RtcB"/>
    <property type="match status" value="2"/>
</dbReference>
<dbReference type="OrthoDB" id="9802323at2"/>
<dbReference type="PANTHER" id="PTHR43749">
    <property type="entry name" value="RNA-SPLICING LIGASE RTCB"/>
    <property type="match status" value="1"/>
</dbReference>
<keyword evidence="4 10" id="KW-0547">Nucleotide-binding</keyword>
<feature type="binding site" evidence="10">
    <location>
        <begin position="392"/>
        <end position="395"/>
    </location>
    <ligand>
        <name>GMP</name>
        <dbReference type="ChEBI" id="CHEBI:58115"/>
    </ligand>
</feature>
<gene>
    <name evidence="12" type="ORF">DVK85_06425</name>
</gene>
<dbReference type="Gene3D" id="3.90.1860.10">
    <property type="entry name" value="tRNA-splicing ligase RtcB"/>
    <property type="match status" value="1"/>
</dbReference>
<evidence type="ECO:0000256" key="2">
    <source>
        <dbReference type="ARBA" id="ARBA00022598"/>
    </source>
</evidence>
<evidence type="ECO:0000256" key="4">
    <source>
        <dbReference type="ARBA" id="ARBA00022741"/>
    </source>
</evidence>
<dbReference type="InterPro" id="IPR001233">
    <property type="entry name" value="RtcB"/>
</dbReference>
<dbReference type="AlphaFoldDB" id="A0A345HBD5"/>
<accession>A0A345HBD5</accession>
<evidence type="ECO:0000256" key="8">
    <source>
        <dbReference type="ARBA" id="ARBA00047746"/>
    </source>
</evidence>
<feature type="binding site" evidence="10">
    <location>
        <begin position="336"/>
        <end position="337"/>
    </location>
    <ligand>
        <name>GMP</name>
        <dbReference type="ChEBI" id="CHEBI:58115"/>
    </ligand>
</feature>
<dbReference type="GO" id="GO:0005525">
    <property type="term" value="F:GTP binding"/>
    <property type="evidence" value="ECO:0007669"/>
    <property type="project" value="UniProtKB-KW"/>
</dbReference>
<evidence type="ECO:0000256" key="10">
    <source>
        <dbReference type="PIRSR" id="PIRSR601233-2"/>
    </source>
</evidence>
<dbReference type="KEGG" id="fat:DVK85_06425"/>
<evidence type="ECO:0000256" key="7">
    <source>
        <dbReference type="ARBA" id="ARBA00023211"/>
    </source>
</evidence>
<evidence type="ECO:0000313" key="13">
    <source>
        <dbReference type="Proteomes" id="UP000253951"/>
    </source>
</evidence>
<dbReference type="RefSeq" id="WP_114677654.1">
    <property type="nucleotide sequence ID" value="NZ_CP031188.1"/>
</dbReference>
<feature type="binding site" evidence="11">
    <location>
        <position position="336"/>
    </location>
    <ligand>
        <name>Mn(2+)</name>
        <dbReference type="ChEBI" id="CHEBI:29035"/>
        <label>2</label>
    </ligand>
</feature>
<comment type="cofactor">
    <cofactor evidence="11">
        <name>Mn(2+)</name>
        <dbReference type="ChEBI" id="CHEBI:29035"/>
    </cofactor>
    <text evidence="11">Binds 2 manganese ions per subunit.</text>
</comment>
<dbReference type="GO" id="GO:0042245">
    <property type="term" value="P:RNA repair"/>
    <property type="evidence" value="ECO:0007669"/>
    <property type="project" value="UniProtKB-KW"/>
</dbReference>
<keyword evidence="6 10" id="KW-0342">GTP-binding</keyword>
<dbReference type="GO" id="GO:0006281">
    <property type="term" value="P:DNA repair"/>
    <property type="evidence" value="ECO:0007669"/>
    <property type="project" value="TreeGrafter"/>
</dbReference>
<feature type="binding site" evidence="11">
    <location>
        <position position="254"/>
    </location>
    <ligand>
        <name>Mn(2+)</name>
        <dbReference type="ChEBI" id="CHEBI:29035"/>
        <label>2</label>
    </ligand>
</feature>
<keyword evidence="7 11" id="KW-0464">Manganese</keyword>
<dbReference type="PANTHER" id="PTHR43749:SF2">
    <property type="entry name" value="RNA-SPLICING LIGASE RTCB"/>
    <property type="match status" value="1"/>
</dbReference>
<evidence type="ECO:0000256" key="11">
    <source>
        <dbReference type="PIRSR" id="PIRSR601233-3"/>
    </source>
</evidence>
<dbReference type="InterPro" id="IPR036025">
    <property type="entry name" value="RtcB-like_sf"/>
</dbReference>
<evidence type="ECO:0000256" key="9">
    <source>
        <dbReference type="PIRSR" id="PIRSR601233-1"/>
    </source>
</evidence>
<feature type="binding site" evidence="10">
    <location>
        <begin position="368"/>
        <end position="371"/>
    </location>
    <ligand>
        <name>GMP</name>
        <dbReference type="ChEBI" id="CHEBI:58115"/>
    </ligand>
</feature>
<keyword evidence="5" id="KW-0692">RNA repair</keyword>
<name>A0A345HBD5_9FLAO</name>
<keyword evidence="13" id="KW-1185">Reference proteome</keyword>
<feature type="active site" description="GMP-histidine intermediate" evidence="9">
    <location>
        <position position="392"/>
    </location>
</feature>
<organism evidence="12 13">
    <name type="scientific">Flavobacterium arcticum</name>
    <dbReference type="NCBI Taxonomy" id="1784713"/>
    <lineage>
        <taxon>Bacteria</taxon>
        <taxon>Pseudomonadati</taxon>
        <taxon>Bacteroidota</taxon>
        <taxon>Flavobacteriia</taxon>
        <taxon>Flavobacteriales</taxon>
        <taxon>Flavobacteriaceae</taxon>
        <taxon>Flavobacterium</taxon>
    </lineage>
</organism>
<reference evidence="12 13" key="1">
    <citation type="submission" date="2018-07" db="EMBL/GenBank/DDBJ databases">
        <title>Complete genome sequence of Flavobacterium arcticum type strain SM1502T.</title>
        <authorList>
            <person name="Li Y."/>
            <person name="Li D.-D."/>
        </authorList>
    </citation>
    <scope>NUCLEOTIDE SEQUENCE [LARGE SCALE GENOMIC DNA]</scope>
    <source>
        <strain evidence="12 13">SM1502</strain>
    </source>
</reference>
<proteinExistence type="predicted"/>
<dbReference type="GO" id="GO:0170057">
    <property type="term" value="F:RNA ligase (GTP) activity"/>
    <property type="evidence" value="ECO:0007669"/>
    <property type="project" value="UniProtKB-EC"/>
</dbReference>
<keyword evidence="3 11" id="KW-0479">Metal-binding</keyword>
<sequence length="465" mass="50831">MAKLKLRGKDLIAIGFPQNKAISIAMESMLAHYKRETKERVLVLLKEVLANPEKFMGDGVFGKTVEALLSDKKKEAQKLNATRAPHTIFGENGIADVAKEQLYTALKLPIAHSGALMPDGHSGYGLPIGGVLATENAVIPYGVGVDIGCRMCLSVYDISPSYLEGSKDKYVNILRNHTKFGGREIHDNLNDHEVLDRDEFNTIPFVKKLKDKAYKQLGSSGGGNHFVEFGVVDVPANDEVFNLPEGRYVGVLSHSGSRGLGANIAKHYTNLAMKQTPLPQEARHLAWLDLNTHDGQEYWLAMNLAGDYASACHHDIHKRIAKALGTRPLTTVENHHNFAWKEVVEGKELIVHRKGATPAQKNVLGIIPGSMTAPGYIVKGKGNDLSLNSASHGAGRAFSRTKAKQSFTKSELKTVLNDHGVTLLGAGLDEAPMAYKNIEQVMAQQTELVDVVGTFMPKIVRMDKE</sequence>
<dbReference type="Proteomes" id="UP000253951">
    <property type="component" value="Chromosome"/>
</dbReference>
<feature type="binding site" evidence="11">
    <location>
        <position position="225"/>
    </location>
    <ligand>
        <name>Mn(2+)</name>
        <dbReference type="ChEBI" id="CHEBI:29035"/>
        <label>1</label>
    </ligand>
</feature>
<evidence type="ECO:0000256" key="1">
    <source>
        <dbReference type="ARBA" id="ARBA00012726"/>
    </source>
</evidence>
<evidence type="ECO:0000313" key="12">
    <source>
        <dbReference type="EMBL" id="AXG73895.1"/>
    </source>
</evidence>
<feature type="binding site" evidence="10">
    <location>
        <begin position="224"/>
        <end position="228"/>
    </location>
    <ligand>
        <name>GMP</name>
        <dbReference type="ChEBI" id="CHEBI:58115"/>
    </ligand>
</feature>
<feature type="binding site" evidence="11">
    <location>
        <position position="146"/>
    </location>
    <ligand>
        <name>Mn(2+)</name>
        <dbReference type="ChEBI" id="CHEBI:29035"/>
        <label>1</label>
    </ligand>
</feature>
<dbReference type="GO" id="GO:0030145">
    <property type="term" value="F:manganese ion binding"/>
    <property type="evidence" value="ECO:0007669"/>
    <property type="project" value="TreeGrafter"/>
</dbReference>
<keyword evidence="2" id="KW-0436">Ligase</keyword>
<dbReference type="EMBL" id="CP031188">
    <property type="protein sequence ID" value="AXG73895.1"/>
    <property type="molecule type" value="Genomic_DNA"/>
</dbReference>
<evidence type="ECO:0000256" key="6">
    <source>
        <dbReference type="ARBA" id="ARBA00023134"/>
    </source>
</evidence>
<dbReference type="GO" id="GO:0003909">
    <property type="term" value="F:DNA ligase activity"/>
    <property type="evidence" value="ECO:0007669"/>
    <property type="project" value="TreeGrafter"/>
</dbReference>
<dbReference type="SUPFAM" id="SSF103365">
    <property type="entry name" value="Hypothetical protein PH1602"/>
    <property type="match status" value="1"/>
</dbReference>
<dbReference type="InterPro" id="IPR052915">
    <property type="entry name" value="RtcB-like"/>
</dbReference>
<protein>
    <recommendedName>
        <fullName evidence="1">3'-phosphate/5'-hydroxy nucleic acid ligase</fullName>
        <ecNumber evidence="1">6.5.1.8</ecNumber>
    </recommendedName>
</protein>
<evidence type="ECO:0000256" key="5">
    <source>
        <dbReference type="ARBA" id="ARBA00022800"/>
    </source>
</evidence>
<comment type="catalytic activity">
    <reaction evidence="8">
        <text>a 3'-end 3'-phospho-ribonucleotide-RNA + a 5'-end dephospho-ribonucleoside-RNA + GTP = a ribonucleotidyl-ribonucleotide-RNA + GMP + diphosphate</text>
        <dbReference type="Rhea" id="RHEA:68076"/>
        <dbReference type="Rhea" id="RHEA-COMP:10463"/>
        <dbReference type="Rhea" id="RHEA-COMP:13936"/>
        <dbReference type="Rhea" id="RHEA-COMP:17355"/>
        <dbReference type="ChEBI" id="CHEBI:33019"/>
        <dbReference type="ChEBI" id="CHEBI:37565"/>
        <dbReference type="ChEBI" id="CHEBI:58115"/>
        <dbReference type="ChEBI" id="CHEBI:83062"/>
        <dbReference type="ChEBI" id="CHEBI:138284"/>
        <dbReference type="ChEBI" id="CHEBI:173118"/>
        <dbReference type="EC" id="6.5.1.8"/>
    </reaction>
</comment>